<name>A0A553Q5C1_9TELE</name>
<feature type="region of interest" description="Disordered" evidence="1">
    <location>
        <begin position="121"/>
        <end position="142"/>
    </location>
</feature>
<feature type="region of interest" description="Disordered" evidence="1">
    <location>
        <begin position="311"/>
        <end position="335"/>
    </location>
</feature>
<organism evidence="2 3">
    <name type="scientific">Danionella cerebrum</name>
    <dbReference type="NCBI Taxonomy" id="2873325"/>
    <lineage>
        <taxon>Eukaryota</taxon>
        <taxon>Metazoa</taxon>
        <taxon>Chordata</taxon>
        <taxon>Craniata</taxon>
        <taxon>Vertebrata</taxon>
        <taxon>Euteleostomi</taxon>
        <taxon>Actinopterygii</taxon>
        <taxon>Neopterygii</taxon>
        <taxon>Teleostei</taxon>
        <taxon>Ostariophysi</taxon>
        <taxon>Cypriniformes</taxon>
        <taxon>Danionidae</taxon>
        <taxon>Danioninae</taxon>
        <taxon>Danionella</taxon>
    </lineage>
</organism>
<gene>
    <name evidence="2" type="ORF">DNTS_023047</name>
</gene>
<evidence type="ECO:0000256" key="1">
    <source>
        <dbReference type="SAM" id="MobiDB-lite"/>
    </source>
</evidence>
<proteinExistence type="predicted"/>
<reference evidence="2 3" key="1">
    <citation type="journal article" date="2019" name="Sci. Data">
        <title>Hybrid genome assembly and annotation of Danionella translucida.</title>
        <authorList>
            <person name="Kadobianskyi M."/>
            <person name="Schulze L."/>
            <person name="Schuelke M."/>
            <person name="Judkewitz B."/>
        </authorList>
    </citation>
    <scope>NUCLEOTIDE SEQUENCE [LARGE SCALE GENOMIC DNA]</scope>
    <source>
        <strain evidence="2 3">Bolton</strain>
    </source>
</reference>
<keyword evidence="3" id="KW-1185">Reference proteome</keyword>
<evidence type="ECO:0000313" key="2">
    <source>
        <dbReference type="EMBL" id="TRY85107.1"/>
    </source>
</evidence>
<accession>A0A553Q5C1</accession>
<sequence length="383" mass="43086">MRNDPFMQAILEGKAHVLVVSALKRLEASWVSPELFMEVKLHVTVCIHDVPEHQSSSWTAAELLPVSVARLAEDTAGSARDKLTGMARLGQRVDEGVEGGVDVSEPDREHVKLVMDAALAQSHDHEGDKVRDPARHEDADDEAQLPRRLALLADAHARASKVLPLSVMVSDGDEDLGVEEEHQERRDVEVQDGDSGFLSTCTNTLQPRIGMIQLMESSQALQINSVALPRILQRVAHGAVPIQAEDEQAEDRRRARHIVHHQPELADDVAQLPLVLQEINQVQRHHCGANDEIRYRQTHNVEVSNRVQRSLLPHGEKHQKIHDDREERQRRQEYPQHRVVHAVLQRCRDVHRRGGVTLQSVVEVVVRGGLHCSHLHAEEQRVT</sequence>
<dbReference type="Proteomes" id="UP000316079">
    <property type="component" value="Unassembled WGS sequence"/>
</dbReference>
<protein>
    <submittedName>
        <fullName evidence="2">Uncharacterized protein</fullName>
    </submittedName>
</protein>
<evidence type="ECO:0000313" key="3">
    <source>
        <dbReference type="Proteomes" id="UP000316079"/>
    </source>
</evidence>
<comment type="caution">
    <text evidence="2">The sequence shown here is derived from an EMBL/GenBank/DDBJ whole genome shotgun (WGS) entry which is preliminary data.</text>
</comment>
<dbReference type="AlphaFoldDB" id="A0A553Q5C1"/>
<feature type="compositionally biased region" description="Basic and acidic residues" evidence="1">
    <location>
        <begin position="122"/>
        <end position="138"/>
    </location>
</feature>
<feature type="compositionally biased region" description="Basic and acidic residues" evidence="1">
    <location>
        <begin position="314"/>
        <end position="335"/>
    </location>
</feature>
<dbReference type="EMBL" id="SRMA01026312">
    <property type="protein sequence ID" value="TRY85107.1"/>
    <property type="molecule type" value="Genomic_DNA"/>
</dbReference>